<feature type="chain" id="PRO_5012665027" evidence="1">
    <location>
        <begin position="25"/>
        <end position="193"/>
    </location>
</feature>
<keyword evidence="1" id="KW-0732">Signal</keyword>
<dbReference type="EMBL" id="LTAI01000205">
    <property type="protein sequence ID" value="ORD99401.1"/>
    <property type="molecule type" value="Genomic_DNA"/>
</dbReference>
<comment type="caution">
    <text evidence="2">The sequence shown here is derived from an EMBL/GenBank/DDBJ whole genome shotgun (WGS) entry which is preliminary data.</text>
</comment>
<evidence type="ECO:0000313" key="3">
    <source>
        <dbReference type="Proteomes" id="UP000192501"/>
    </source>
</evidence>
<name>A0A1X0QHZ6_9MICR</name>
<protein>
    <submittedName>
        <fullName evidence="2">Uncharacterized protein</fullName>
    </submittedName>
</protein>
<feature type="non-terminal residue" evidence="2">
    <location>
        <position position="193"/>
    </location>
</feature>
<sequence length="193" mass="22826">MRSMLMSVLSNVMFLLSNNTFVIGRVRCEDTISREEVSVLIEESNSLFKNFQVCFLKEVLENIKENNEKFFAKKKGLKGCLPKLNKIKFDDENYKRNIIDFLNELFGVVNNDKHFICSELLEKDEIDFLESVDTHSLEIAEKMFLEYKHGTVQTLSDDKERKRSLEINIEIYNSYVAVLRQLKFLKHDYKFEK</sequence>
<dbReference type="VEuPathDB" id="MicrosporidiaDB:A0H76_2987"/>
<dbReference type="VEuPathDB" id="MicrosporidiaDB:HERIO_2217"/>
<proteinExistence type="predicted"/>
<evidence type="ECO:0000256" key="1">
    <source>
        <dbReference type="SAM" id="SignalP"/>
    </source>
</evidence>
<reference evidence="2 3" key="1">
    <citation type="journal article" date="2017" name="Environ. Microbiol.">
        <title>Decay of the glycolytic pathway and adaptation to intranuclear parasitism within Enterocytozoonidae microsporidia.</title>
        <authorList>
            <person name="Wiredu Boakye D."/>
            <person name="Jaroenlak P."/>
            <person name="Prachumwat A."/>
            <person name="Williams T.A."/>
            <person name="Bateman K.S."/>
            <person name="Itsathitphaisarn O."/>
            <person name="Sritunyalucksana K."/>
            <person name="Paszkiewicz K.H."/>
            <person name="Moore K.A."/>
            <person name="Stentiford G.D."/>
            <person name="Williams B.A."/>
        </authorList>
    </citation>
    <scope>NUCLEOTIDE SEQUENCE [LARGE SCALE GENOMIC DNA]</scope>
    <source>
        <strain evidence="3">canceri</strain>
    </source>
</reference>
<dbReference type="Proteomes" id="UP000192501">
    <property type="component" value="Unassembled WGS sequence"/>
</dbReference>
<dbReference type="AlphaFoldDB" id="A0A1X0QHZ6"/>
<evidence type="ECO:0000313" key="2">
    <source>
        <dbReference type="EMBL" id="ORD99401.1"/>
    </source>
</evidence>
<feature type="signal peptide" evidence="1">
    <location>
        <begin position="1"/>
        <end position="24"/>
    </location>
</feature>
<accession>A0A1X0QHZ6</accession>
<gene>
    <name evidence="2" type="ORF">A0H76_2987</name>
</gene>
<organism evidence="2 3">
    <name type="scientific">Hepatospora eriocheir</name>
    <dbReference type="NCBI Taxonomy" id="1081669"/>
    <lineage>
        <taxon>Eukaryota</taxon>
        <taxon>Fungi</taxon>
        <taxon>Fungi incertae sedis</taxon>
        <taxon>Microsporidia</taxon>
        <taxon>Hepatosporidae</taxon>
        <taxon>Hepatospora</taxon>
    </lineage>
</organism>